<protein>
    <submittedName>
        <fullName evidence="1">Uncharacterized protein</fullName>
    </submittedName>
</protein>
<proteinExistence type="predicted"/>
<dbReference type="RefSeq" id="WP_311401781.1">
    <property type="nucleotide sequence ID" value="NZ_JAVRBG010000008.1"/>
</dbReference>
<dbReference type="Proteomes" id="UP001182991">
    <property type="component" value="Unassembled WGS sequence"/>
</dbReference>
<organism evidence="1 2">
    <name type="scientific">Mesonia ostreae</name>
    <dbReference type="NCBI Taxonomy" id="861110"/>
    <lineage>
        <taxon>Bacteria</taxon>
        <taxon>Pseudomonadati</taxon>
        <taxon>Bacteroidota</taxon>
        <taxon>Flavobacteriia</taxon>
        <taxon>Flavobacteriales</taxon>
        <taxon>Flavobacteriaceae</taxon>
        <taxon>Mesonia</taxon>
    </lineage>
</organism>
<gene>
    <name evidence="1" type="ORF">RLT85_09410</name>
</gene>
<keyword evidence="2" id="KW-1185">Reference proteome</keyword>
<evidence type="ECO:0000313" key="1">
    <source>
        <dbReference type="EMBL" id="MDT0294850.1"/>
    </source>
</evidence>
<sequence length="301" mass="34919">MKDKKIKKLKTTSLKFLNILEESIEKKIDDVRLNATIDDEKELQFYESSRDAIVEAFKKFEIIQNSLESFEKEPTISFGVNGSMNLFQKSAFTTGDIPHMNADSILSEQIIFQSINNYIPNTFLSARKKRYLLRKDDLVKGIDKLGFNADNDIIVAMNLNIYGIKDFEKFENKIVRIPSTGLRNVLYLLPKVDLPIIRHKDLEIKEQKEHQLGILDDNKKVYASLIDLTVDDNSKHREKWNKTETNFTKDLRVQLTIAFIAEVVWKAKANVIQINIENSMEEQGIVNEISDLERFENKEEV</sequence>
<accession>A0ABU2KJG8</accession>
<comment type="caution">
    <text evidence="1">The sequence shown here is derived from an EMBL/GenBank/DDBJ whole genome shotgun (WGS) entry which is preliminary data.</text>
</comment>
<name>A0ABU2KJG8_9FLAO</name>
<evidence type="ECO:0000313" key="2">
    <source>
        <dbReference type="Proteomes" id="UP001182991"/>
    </source>
</evidence>
<reference evidence="2" key="1">
    <citation type="submission" date="2023-07" db="EMBL/GenBank/DDBJ databases">
        <title>Isolating and identifying novel microbial strains from the Mariana Trench.</title>
        <authorList>
            <person name="Fu H."/>
        </authorList>
    </citation>
    <scope>NUCLEOTIDE SEQUENCE [LARGE SCALE GENOMIC DNA]</scope>
    <source>
        <strain evidence="2">T-y2</strain>
    </source>
</reference>
<dbReference type="EMBL" id="JAVRBG010000008">
    <property type="protein sequence ID" value="MDT0294850.1"/>
    <property type="molecule type" value="Genomic_DNA"/>
</dbReference>